<comment type="caution">
    <text evidence="2">The sequence shown here is derived from an EMBL/GenBank/DDBJ whole genome shotgun (WGS) entry which is preliminary data.</text>
</comment>
<evidence type="ECO:0000313" key="3">
    <source>
        <dbReference type="Proteomes" id="UP000290288"/>
    </source>
</evidence>
<evidence type="ECO:0000313" key="2">
    <source>
        <dbReference type="EMBL" id="RXW20208.1"/>
    </source>
</evidence>
<name>A0A4V1Q3Y5_9AGAR</name>
<gene>
    <name evidence="2" type="ORF">EST38_g5662</name>
</gene>
<dbReference type="AlphaFoldDB" id="A0A4V1Q3Y5"/>
<organism evidence="2 3">
    <name type="scientific">Candolleomyces aberdarensis</name>
    <dbReference type="NCBI Taxonomy" id="2316362"/>
    <lineage>
        <taxon>Eukaryota</taxon>
        <taxon>Fungi</taxon>
        <taxon>Dikarya</taxon>
        <taxon>Basidiomycota</taxon>
        <taxon>Agaricomycotina</taxon>
        <taxon>Agaricomycetes</taxon>
        <taxon>Agaricomycetidae</taxon>
        <taxon>Agaricales</taxon>
        <taxon>Agaricineae</taxon>
        <taxon>Psathyrellaceae</taxon>
        <taxon>Candolleomyces</taxon>
    </lineage>
</organism>
<dbReference type="EMBL" id="SDEE01000161">
    <property type="protein sequence ID" value="RXW20208.1"/>
    <property type="molecule type" value="Genomic_DNA"/>
</dbReference>
<reference evidence="2 3" key="1">
    <citation type="submission" date="2019-01" db="EMBL/GenBank/DDBJ databases">
        <title>Draft genome sequence of Psathyrella aberdarensis IHI B618.</title>
        <authorList>
            <person name="Buettner E."/>
            <person name="Kellner H."/>
        </authorList>
    </citation>
    <scope>NUCLEOTIDE SEQUENCE [LARGE SCALE GENOMIC DNA]</scope>
    <source>
        <strain evidence="2 3">IHI B618</strain>
    </source>
</reference>
<evidence type="ECO:0008006" key="4">
    <source>
        <dbReference type="Google" id="ProtNLM"/>
    </source>
</evidence>
<feature type="chain" id="PRO_5020256772" description="Extracellular membrane protein CFEM domain-containing protein" evidence="1">
    <location>
        <begin position="22"/>
        <end position="175"/>
    </location>
</feature>
<keyword evidence="3" id="KW-1185">Reference proteome</keyword>
<evidence type="ECO:0000256" key="1">
    <source>
        <dbReference type="SAM" id="SignalP"/>
    </source>
</evidence>
<proteinExistence type="predicted"/>
<protein>
    <recommendedName>
        <fullName evidence="4">Extracellular membrane protein CFEM domain-containing protein</fullName>
    </recommendedName>
</protein>
<feature type="signal peptide" evidence="1">
    <location>
        <begin position="1"/>
        <end position="21"/>
    </location>
</feature>
<keyword evidence="1" id="KW-0732">Signal</keyword>
<dbReference type="Proteomes" id="UP000290288">
    <property type="component" value="Unassembled WGS sequence"/>
</dbReference>
<accession>A0A4V1Q3Y5</accession>
<sequence length="175" mass="18090">MMFKLAAVVPLISLFVSSAMAAGSTTACFSGCMEKAAATVGCAITDHRCVQQAVGVFESTVAQCMEDQACKTMAEGTQADFDGAAAAIALRTALVPAGEFDGMLGDNASAVMSRVTPRDTGLSLERRACNTGSSLCVLSSSRCNTYCQRPRAGPAKGCFISVKRLRSASIQVPDG</sequence>
<dbReference type="OrthoDB" id="2926249at2759"/>
<dbReference type="PROSITE" id="PS51257">
    <property type="entry name" value="PROKAR_LIPOPROTEIN"/>
    <property type="match status" value="1"/>
</dbReference>